<dbReference type="InterPro" id="IPR014710">
    <property type="entry name" value="RmlC-like_jellyroll"/>
</dbReference>
<evidence type="ECO:0000259" key="2">
    <source>
        <dbReference type="Pfam" id="PF02678"/>
    </source>
</evidence>
<feature type="domain" description="Quercetin 2,3-dioxygenase C-terminal cupin" evidence="3">
    <location>
        <begin position="145"/>
        <end position="231"/>
    </location>
</feature>
<dbReference type="InterPro" id="IPR012093">
    <property type="entry name" value="Pirin"/>
</dbReference>
<organism evidence="4">
    <name type="scientific">hydrothermal vent metagenome</name>
    <dbReference type="NCBI Taxonomy" id="652676"/>
    <lineage>
        <taxon>unclassified sequences</taxon>
        <taxon>metagenomes</taxon>
        <taxon>ecological metagenomes</taxon>
    </lineage>
</organism>
<sequence>MITIRKGVDRGHANHGWLDAHHTFSFANYHHPEHMNFRALRVMNEDRINPGAGFPTHSHQDMEIITYVLEGELAHKDSTGGGGTITPGMVQYMSAGTGVTHSEFNASDENMLHLYQIWLLPDAAGHTPHYEERRIGPAREGGLALVASGDGREGSIKIHQDADLYASVIKDGEALSHKFAPGRYGWLQIAKGGVELPEGSIMQAGDGAKIEGQETVSFTALADSEILLFDLA</sequence>
<gene>
    <name evidence="4" type="ORF">MNBD_ALPHA05-2</name>
</gene>
<accession>A0A3B0SJH8</accession>
<dbReference type="InterPro" id="IPR011051">
    <property type="entry name" value="RmlC_Cupin_sf"/>
</dbReference>
<dbReference type="PANTHER" id="PTHR43212">
    <property type="entry name" value="QUERCETIN 2,3-DIOXYGENASE"/>
    <property type="match status" value="1"/>
</dbReference>
<dbReference type="SUPFAM" id="SSF51182">
    <property type="entry name" value="RmlC-like cupins"/>
    <property type="match status" value="1"/>
</dbReference>
<feature type="domain" description="Pirin N-terminal" evidence="2">
    <location>
        <begin position="12"/>
        <end position="119"/>
    </location>
</feature>
<dbReference type="EMBL" id="UOEH01000327">
    <property type="protein sequence ID" value="VAW01107.1"/>
    <property type="molecule type" value="Genomic_DNA"/>
</dbReference>
<name>A0A3B0SJH8_9ZZZZ</name>
<protein>
    <submittedName>
        <fullName evidence="4">Pirin</fullName>
    </submittedName>
</protein>
<dbReference type="CDD" id="cd20311">
    <property type="entry name" value="cupin_Yhhw_C"/>
    <property type="match status" value="1"/>
</dbReference>
<dbReference type="InterPro" id="IPR041602">
    <property type="entry name" value="Quercetinase_C"/>
</dbReference>
<evidence type="ECO:0000256" key="1">
    <source>
        <dbReference type="ARBA" id="ARBA00008416"/>
    </source>
</evidence>
<reference evidence="4" key="1">
    <citation type="submission" date="2018-06" db="EMBL/GenBank/DDBJ databases">
        <authorList>
            <person name="Zhirakovskaya E."/>
        </authorList>
    </citation>
    <scope>NUCLEOTIDE SEQUENCE</scope>
</reference>
<evidence type="ECO:0000313" key="4">
    <source>
        <dbReference type="EMBL" id="VAW01107.1"/>
    </source>
</evidence>
<dbReference type="PIRSF" id="PIRSF006232">
    <property type="entry name" value="Pirin"/>
    <property type="match status" value="1"/>
</dbReference>
<dbReference type="InterPro" id="IPR003829">
    <property type="entry name" value="Pirin_N_dom"/>
</dbReference>
<comment type="similarity">
    <text evidence="1">Belongs to the pirin family.</text>
</comment>
<dbReference type="AlphaFoldDB" id="A0A3B0SJH8"/>
<dbReference type="Pfam" id="PF02678">
    <property type="entry name" value="Pirin"/>
    <property type="match status" value="1"/>
</dbReference>
<evidence type="ECO:0000259" key="3">
    <source>
        <dbReference type="Pfam" id="PF17954"/>
    </source>
</evidence>
<dbReference type="Gene3D" id="2.60.120.10">
    <property type="entry name" value="Jelly Rolls"/>
    <property type="match status" value="2"/>
</dbReference>
<dbReference type="Pfam" id="PF17954">
    <property type="entry name" value="Pirin_C_2"/>
    <property type="match status" value="1"/>
</dbReference>
<dbReference type="PANTHER" id="PTHR43212:SF3">
    <property type="entry name" value="QUERCETIN 2,3-DIOXYGENASE"/>
    <property type="match status" value="1"/>
</dbReference>
<proteinExistence type="inferred from homology"/>
<dbReference type="CDD" id="cd02910">
    <property type="entry name" value="cupin_Yhhw_N"/>
    <property type="match status" value="1"/>
</dbReference>